<dbReference type="GO" id="GO:0005524">
    <property type="term" value="F:ATP binding"/>
    <property type="evidence" value="ECO:0007669"/>
    <property type="project" value="UniProtKB-KW"/>
</dbReference>
<dbReference type="SMART" id="SM00382">
    <property type="entry name" value="AAA"/>
    <property type="match status" value="1"/>
</dbReference>
<accession>A0ABX3J9H3</accession>
<evidence type="ECO:0000259" key="1">
    <source>
        <dbReference type="SMART" id="SM00382"/>
    </source>
</evidence>
<dbReference type="EMBL" id="MUXN01000020">
    <property type="protein sequence ID" value="OOC03648.1"/>
    <property type="molecule type" value="Genomic_DNA"/>
</dbReference>
<dbReference type="InterPro" id="IPR003593">
    <property type="entry name" value="AAA+_ATPase"/>
</dbReference>
<protein>
    <submittedName>
        <fullName evidence="2">ATP-binding protein</fullName>
    </submittedName>
</protein>
<keyword evidence="3" id="KW-1185">Reference proteome</keyword>
<organism evidence="2 3">
    <name type="scientific">Amycolatopsis azurea DSM 43854</name>
    <dbReference type="NCBI Taxonomy" id="1238180"/>
    <lineage>
        <taxon>Bacteria</taxon>
        <taxon>Bacillati</taxon>
        <taxon>Actinomycetota</taxon>
        <taxon>Actinomycetes</taxon>
        <taxon>Pseudonocardiales</taxon>
        <taxon>Pseudonocardiaceae</taxon>
        <taxon>Amycolatopsis</taxon>
    </lineage>
</organism>
<dbReference type="Proteomes" id="UP000188551">
    <property type="component" value="Unassembled WGS sequence"/>
</dbReference>
<keyword evidence="2" id="KW-0067">ATP-binding</keyword>
<evidence type="ECO:0000313" key="3">
    <source>
        <dbReference type="Proteomes" id="UP000188551"/>
    </source>
</evidence>
<evidence type="ECO:0000313" key="2">
    <source>
        <dbReference type="EMBL" id="OOC03648.1"/>
    </source>
</evidence>
<gene>
    <name evidence="2" type="ORF">B0293_25545</name>
</gene>
<dbReference type="Gene3D" id="3.40.50.300">
    <property type="entry name" value="P-loop containing nucleotide triphosphate hydrolases"/>
    <property type="match status" value="1"/>
</dbReference>
<dbReference type="InterPro" id="IPR027417">
    <property type="entry name" value="P-loop_NTPase"/>
</dbReference>
<dbReference type="CDD" id="cd00009">
    <property type="entry name" value="AAA"/>
    <property type="match status" value="1"/>
</dbReference>
<dbReference type="Pfam" id="PF09848">
    <property type="entry name" value="SLFN-g3_helicase"/>
    <property type="match status" value="1"/>
</dbReference>
<proteinExistence type="predicted"/>
<name>A0ABX3J9H3_9PSEU</name>
<keyword evidence="2" id="KW-0547">Nucleotide-binding</keyword>
<comment type="caution">
    <text evidence="2">The sequence shown here is derived from an EMBL/GenBank/DDBJ whole genome shotgun (WGS) entry which is preliminary data.</text>
</comment>
<dbReference type="InterPro" id="IPR018647">
    <property type="entry name" value="SLFN_3-like_DNA/RNA_helicase"/>
</dbReference>
<reference evidence="2 3" key="1">
    <citation type="submission" date="2017-02" db="EMBL/GenBank/DDBJ databases">
        <title>Amycolatopsis azurea DSM 43854 draft genome.</title>
        <authorList>
            <person name="Mayilraj S."/>
        </authorList>
    </citation>
    <scope>NUCLEOTIDE SEQUENCE [LARGE SCALE GENOMIC DNA]</scope>
    <source>
        <strain evidence="2 3">DSM 43854</strain>
    </source>
</reference>
<sequence>MALARGSAADLLIEARAGRLHTRLQEQAGFVLGGRVGTSEVASWQRSLPIVLTDLVDAGLGDVEVLLEHQLPHSKQRIDVVLCGVHPRSGDSSFVFLELKQWSKAESYLSEVINIPGLQGRHLHPTEQVHGYREYFVDHTPALVERPQAVHAVAYLHNARRTDVSGLLQDNPRPTSRLFTMDDKAALGEHLNAVLDAAAARQSNVAAGDELSGFAHRPTKPLLDLAAAEIKDREQFVLLDEQKVAYELVLRAVERSRAAQTRTVVIVEGGPGSGKSVIALSLLGELARRGRAVHHATGSRSFTMTMRKYAGRGSKRVQGLFKYFNTYVGCEPRELDVLICDEAHRIREKGTDRYTKKEKRDRADRQVNELINVATVPVFLLDEHQVVRPGEMGSLKEITTAAEALGCQVEIVRLHDQLRCGGSVSYDTWVARLLGLGTSERPIPWSKLAGPLDEGITLSAVASPEALESWILRQRSEHGGVARLSAGFCWPWSDPVDTPDGARLVDDVQVGAWKRPWNAKGDGKKAVPGVPESSYWATDERGFDQVGCIYTAQGFEYDWSGVIFGKDLVRRDGMWRAVRERSKDSEVRKADELHFGALIKNTYKVLLTRGMRGTAIFSEDPETQEFLEEMTR</sequence>
<feature type="domain" description="AAA+ ATPase" evidence="1">
    <location>
        <begin position="261"/>
        <end position="415"/>
    </location>
</feature>
<dbReference type="SUPFAM" id="SSF52540">
    <property type="entry name" value="P-loop containing nucleoside triphosphate hydrolases"/>
    <property type="match status" value="1"/>
</dbReference>